<evidence type="ECO:0000313" key="2">
    <source>
        <dbReference type="Proteomes" id="UP000248544"/>
    </source>
</evidence>
<accession>A0A2W2HKN4</accession>
<evidence type="ECO:0008006" key="3">
    <source>
        <dbReference type="Google" id="ProtNLM"/>
    </source>
</evidence>
<organism evidence="1 2">
    <name type="scientific">Spongiactinospora gelatinilytica</name>
    <dbReference type="NCBI Taxonomy" id="2666298"/>
    <lineage>
        <taxon>Bacteria</taxon>
        <taxon>Bacillati</taxon>
        <taxon>Actinomycetota</taxon>
        <taxon>Actinomycetes</taxon>
        <taxon>Streptosporangiales</taxon>
        <taxon>Streptosporangiaceae</taxon>
        <taxon>Spongiactinospora</taxon>
    </lineage>
</organism>
<dbReference type="PANTHER" id="PTHR38436">
    <property type="entry name" value="POLYKETIDE CYCLASE SNOAL-LIKE DOMAIN"/>
    <property type="match status" value="1"/>
</dbReference>
<dbReference type="Gene3D" id="3.10.450.50">
    <property type="match status" value="1"/>
</dbReference>
<dbReference type="SUPFAM" id="SSF54427">
    <property type="entry name" value="NTF2-like"/>
    <property type="match status" value="1"/>
</dbReference>
<dbReference type="InterPro" id="IPR032710">
    <property type="entry name" value="NTF2-like_dom_sf"/>
</dbReference>
<gene>
    <name evidence="1" type="ORF">C1I98_07175</name>
</gene>
<keyword evidence="2" id="KW-1185">Reference proteome</keyword>
<dbReference type="EMBL" id="POUA01000034">
    <property type="protein sequence ID" value="PZG52265.1"/>
    <property type="molecule type" value="Genomic_DNA"/>
</dbReference>
<comment type="caution">
    <text evidence="1">The sequence shown here is derived from an EMBL/GenBank/DDBJ whole genome shotgun (WGS) entry which is preliminary data.</text>
</comment>
<dbReference type="Pfam" id="PF07366">
    <property type="entry name" value="SnoaL"/>
    <property type="match status" value="1"/>
</dbReference>
<sequence>MARSGQAGVMTKRFTEDDLIARLIRAGELEVSREDPAEAAMYFDTEKFRFHGPDGFESGFAGLDAYFAAIRDAFEDRSIRRGIVVADGDHIACQTWIEGTFVREFTQSPAGPLPPNGERVVFDLINIFRFDDQGRLAEEWVARDNRSLLRQMGAEGK</sequence>
<evidence type="ECO:0000313" key="1">
    <source>
        <dbReference type="EMBL" id="PZG52265.1"/>
    </source>
</evidence>
<dbReference type="InterPro" id="IPR009959">
    <property type="entry name" value="Cyclase_SnoaL-like"/>
</dbReference>
<dbReference type="GO" id="GO:0030638">
    <property type="term" value="P:polyketide metabolic process"/>
    <property type="evidence" value="ECO:0007669"/>
    <property type="project" value="InterPro"/>
</dbReference>
<dbReference type="PANTHER" id="PTHR38436:SF1">
    <property type="entry name" value="ESTER CYCLASE"/>
    <property type="match status" value="1"/>
</dbReference>
<dbReference type="Proteomes" id="UP000248544">
    <property type="component" value="Unassembled WGS sequence"/>
</dbReference>
<dbReference type="AlphaFoldDB" id="A0A2W2HKN4"/>
<reference evidence="1 2" key="1">
    <citation type="submission" date="2018-01" db="EMBL/GenBank/DDBJ databases">
        <title>Draft genome sequence of Sphaerisporangium sp. 7K107.</title>
        <authorList>
            <person name="Sahin N."/>
            <person name="Saygin H."/>
            <person name="Ay H."/>
        </authorList>
    </citation>
    <scope>NUCLEOTIDE SEQUENCE [LARGE SCALE GENOMIC DNA]</scope>
    <source>
        <strain evidence="1 2">7K107</strain>
    </source>
</reference>
<proteinExistence type="predicted"/>
<protein>
    <recommendedName>
        <fullName evidence="3">Ester cyclase</fullName>
    </recommendedName>
</protein>
<name>A0A2W2HKN4_9ACTN</name>